<protein>
    <submittedName>
        <fullName evidence="2">Uncharacterized protein</fullName>
    </submittedName>
</protein>
<sequence>MRRGDEEAPSVNVTGQLPEGLADEGERIPGIVEQMNNEDHIALQMEQNGDSSDDEEAPMPAA</sequence>
<proteinExistence type="predicted"/>
<name>A0AAQ3UDV6_PASNO</name>
<dbReference type="Proteomes" id="UP001341281">
    <property type="component" value="Chromosome 08"/>
</dbReference>
<accession>A0AAQ3UDV6</accession>
<evidence type="ECO:0000256" key="1">
    <source>
        <dbReference type="SAM" id="MobiDB-lite"/>
    </source>
</evidence>
<organism evidence="2 3">
    <name type="scientific">Paspalum notatum var. saurae</name>
    <dbReference type="NCBI Taxonomy" id="547442"/>
    <lineage>
        <taxon>Eukaryota</taxon>
        <taxon>Viridiplantae</taxon>
        <taxon>Streptophyta</taxon>
        <taxon>Embryophyta</taxon>
        <taxon>Tracheophyta</taxon>
        <taxon>Spermatophyta</taxon>
        <taxon>Magnoliopsida</taxon>
        <taxon>Liliopsida</taxon>
        <taxon>Poales</taxon>
        <taxon>Poaceae</taxon>
        <taxon>PACMAD clade</taxon>
        <taxon>Panicoideae</taxon>
        <taxon>Andropogonodae</taxon>
        <taxon>Paspaleae</taxon>
        <taxon>Paspalinae</taxon>
        <taxon>Paspalum</taxon>
    </lineage>
</organism>
<dbReference type="AlphaFoldDB" id="A0AAQ3UDV6"/>
<feature type="region of interest" description="Disordered" evidence="1">
    <location>
        <begin position="1"/>
        <end position="62"/>
    </location>
</feature>
<reference evidence="2 3" key="1">
    <citation type="submission" date="2024-02" db="EMBL/GenBank/DDBJ databases">
        <title>High-quality chromosome-scale genome assembly of Pensacola bahiagrass (Paspalum notatum Flugge var. saurae).</title>
        <authorList>
            <person name="Vega J.M."/>
            <person name="Podio M."/>
            <person name="Orjuela J."/>
            <person name="Siena L.A."/>
            <person name="Pessino S.C."/>
            <person name="Combes M.C."/>
            <person name="Mariac C."/>
            <person name="Albertini E."/>
            <person name="Pupilli F."/>
            <person name="Ortiz J.P.A."/>
            <person name="Leblanc O."/>
        </authorList>
    </citation>
    <scope>NUCLEOTIDE SEQUENCE [LARGE SCALE GENOMIC DNA]</scope>
    <source>
        <strain evidence="2">R1</strain>
        <tissue evidence="2">Leaf</tissue>
    </source>
</reference>
<evidence type="ECO:0000313" key="2">
    <source>
        <dbReference type="EMBL" id="WVZ90558.1"/>
    </source>
</evidence>
<feature type="compositionally biased region" description="Acidic residues" evidence="1">
    <location>
        <begin position="51"/>
        <end position="62"/>
    </location>
</feature>
<evidence type="ECO:0000313" key="3">
    <source>
        <dbReference type="Proteomes" id="UP001341281"/>
    </source>
</evidence>
<dbReference type="EMBL" id="CP144752">
    <property type="protein sequence ID" value="WVZ90558.1"/>
    <property type="molecule type" value="Genomic_DNA"/>
</dbReference>
<gene>
    <name evidence="2" type="ORF">U9M48_036850</name>
</gene>
<keyword evidence="3" id="KW-1185">Reference proteome</keyword>